<name>A0ABM8FLP0_9BACT</name>
<organism evidence="1 2">
    <name type="scientific">Hydrogenimonas cancrithermarum</name>
    <dbReference type="NCBI Taxonomy" id="2993563"/>
    <lineage>
        <taxon>Bacteria</taxon>
        <taxon>Pseudomonadati</taxon>
        <taxon>Campylobacterota</taxon>
        <taxon>Epsilonproteobacteria</taxon>
        <taxon>Campylobacterales</taxon>
        <taxon>Hydrogenimonadaceae</taxon>
        <taxon>Hydrogenimonas</taxon>
    </lineage>
</organism>
<evidence type="ECO:0000313" key="1">
    <source>
        <dbReference type="EMBL" id="BDY12378.1"/>
    </source>
</evidence>
<dbReference type="Pfam" id="PF13557">
    <property type="entry name" value="Phenol_MetA_deg"/>
    <property type="match status" value="1"/>
</dbReference>
<evidence type="ECO:0008006" key="3">
    <source>
        <dbReference type="Google" id="ProtNLM"/>
    </source>
</evidence>
<keyword evidence="2" id="KW-1185">Reference proteome</keyword>
<dbReference type="EMBL" id="AP027370">
    <property type="protein sequence ID" value="BDY12378.1"/>
    <property type="molecule type" value="Genomic_DNA"/>
</dbReference>
<sequence length="302" mass="33330">MAMHAQVIPGINSKAGAMVVPEGKVVIGLKRIYFKRESMFDGTDEVTNRENLDAKASVTLLVLRYGVAKNTDIRVMIPYKQIEATAKLGPNDVAIDNSGVGDIVVMGKYVLRDMAAYGYQVAVEAGVKLPTGSTDSDFKKAPSFAQGVHTPMPTQMGTGAAEYKAGIGYSQMIDSTWRVDAHTMYTYRPKAEHDYDFGDEWTVDLGTTKALSDKFNIGIEYNFKYNSKTDMGNDTNPMLRSKLPFKAFSGNAGYITPQIEYLPFGKPKIHVGVGVSFLAHYNLKEYQPLEKSRVVARVGYLF</sequence>
<evidence type="ECO:0000313" key="2">
    <source>
        <dbReference type="Proteomes" id="UP001321445"/>
    </source>
</evidence>
<accession>A0ABM8FLP0</accession>
<protein>
    <recommendedName>
        <fullName evidence="3">Transporter</fullName>
    </recommendedName>
</protein>
<proteinExistence type="predicted"/>
<dbReference type="InterPro" id="IPR025737">
    <property type="entry name" value="FApF"/>
</dbReference>
<dbReference type="Proteomes" id="UP001321445">
    <property type="component" value="Chromosome"/>
</dbReference>
<gene>
    <name evidence="1" type="ORF">HCR_06900</name>
</gene>
<reference evidence="1 2" key="1">
    <citation type="submission" date="2023-03" db="EMBL/GenBank/DDBJ databases">
        <title>Description of Hydrogenimonas sp. ISO32.</title>
        <authorList>
            <person name="Mino S."/>
            <person name="Fukazawa S."/>
            <person name="Sawabe T."/>
        </authorList>
    </citation>
    <scope>NUCLEOTIDE SEQUENCE [LARGE SCALE GENOMIC DNA]</scope>
    <source>
        <strain evidence="1 2">ISO32</strain>
    </source>
</reference>